<protein>
    <submittedName>
        <fullName evidence="1">Uncharacterized protein</fullName>
    </submittedName>
</protein>
<proteinExistence type="predicted"/>
<dbReference type="Proteomes" id="UP001055125">
    <property type="component" value="Unassembled WGS sequence"/>
</dbReference>
<reference evidence="1" key="1">
    <citation type="journal article" date="2021" name="Front. Microbiol.">
        <title>Comprehensive Comparative Genomics and Phenotyping of Methylobacterium Species.</title>
        <authorList>
            <person name="Alessa O."/>
            <person name="Ogura Y."/>
            <person name="Fujitani Y."/>
            <person name="Takami H."/>
            <person name="Hayashi T."/>
            <person name="Sahin N."/>
            <person name="Tani A."/>
        </authorList>
    </citation>
    <scope>NUCLEOTIDE SEQUENCE</scope>
    <source>
        <strain evidence="1">DSM 19015</strain>
    </source>
</reference>
<evidence type="ECO:0000313" key="2">
    <source>
        <dbReference type="Proteomes" id="UP001055125"/>
    </source>
</evidence>
<evidence type="ECO:0000313" key="1">
    <source>
        <dbReference type="EMBL" id="GJD97741.1"/>
    </source>
</evidence>
<comment type="caution">
    <text evidence="1">The sequence shown here is derived from an EMBL/GenBank/DDBJ whole genome shotgun (WGS) entry which is preliminary data.</text>
</comment>
<accession>A0ABQ4S4A2</accession>
<sequence length="64" mass="7263">MPAEFTCCECGRGVTDVTNDEPPAFRLCLFCLHHPGWFRDPRLRAFMDADHDGAEHGMDHDDAE</sequence>
<keyword evidence="2" id="KW-1185">Reference proteome</keyword>
<dbReference type="EMBL" id="BPQP01000105">
    <property type="protein sequence ID" value="GJD97741.1"/>
    <property type="molecule type" value="Genomic_DNA"/>
</dbReference>
<reference evidence="1" key="2">
    <citation type="submission" date="2021-08" db="EMBL/GenBank/DDBJ databases">
        <authorList>
            <person name="Tani A."/>
            <person name="Ola A."/>
            <person name="Ogura Y."/>
            <person name="Katsura K."/>
            <person name="Hayashi T."/>
        </authorList>
    </citation>
    <scope>NUCLEOTIDE SEQUENCE</scope>
    <source>
        <strain evidence="1">DSM 19015</strain>
    </source>
</reference>
<gene>
    <name evidence="1" type="ORF">OCOJLMKI_4974</name>
</gene>
<organism evidence="1 2">
    <name type="scientific">Methylobacterium iners</name>
    <dbReference type="NCBI Taxonomy" id="418707"/>
    <lineage>
        <taxon>Bacteria</taxon>
        <taxon>Pseudomonadati</taxon>
        <taxon>Pseudomonadota</taxon>
        <taxon>Alphaproteobacteria</taxon>
        <taxon>Hyphomicrobiales</taxon>
        <taxon>Methylobacteriaceae</taxon>
        <taxon>Methylobacterium</taxon>
    </lineage>
</organism>
<name>A0ABQ4S4A2_9HYPH</name>
<dbReference type="RefSeq" id="WP_238246790.1">
    <property type="nucleotide sequence ID" value="NZ_BPQP01000105.1"/>
</dbReference>